<organism evidence="2 3">
    <name type="scientific">Rheinheimera phage vB_RspM_Barba1A</name>
    <dbReference type="NCBI Taxonomy" id="2565659"/>
    <lineage>
        <taxon>Viruses</taxon>
        <taxon>Duplodnaviria</taxon>
        <taxon>Heunggongvirae</taxon>
        <taxon>Uroviricota</taxon>
        <taxon>Caudoviricetes</taxon>
        <taxon>Barbavirus</taxon>
        <taxon>Barbavirus barba18A</taxon>
    </lineage>
</organism>
<evidence type="ECO:0000256" key="1">
    <source>
        <dbReference type="SAM" id="Phobius"/>
    </source>
</evidence>
<reference evidence="2 3" key="1">
    <citation type="submission" date="2019-03" db="EMBL/GenBank/DDBJ databases">
        <title>Genomic and seasonal variations among aquatic phages infecting the Baltic Sea Gammaproteobacteria Rheinheimera sp. bal341.</title>
        <authorList>
            <person name="Nilsson E."/>
            <person name="Li K."/>
            <person name="Fridlund J."/>
            <person name="Sulcius S."/>
            <person name="Bunse C."/>
            <person name="Karlsson C.M.G."/>
            <person name="Lindh M."/>
            <person name="Lundin D."/>
            <person name="Pinhassi J."/>
            <person name="Holmfeldt K."/>
        </authorList>
    </citation>
    <scope>NUCLEOTIDE SEQUENCE [LARGE SCALE GENOMIC DNA]</scope>
</reference>
<proteinExistence type="predicted"/>
<evidence type="ECO:0008006" key="4">
    <source>
        <dbReference type="Google" id="ProtNLM"/>
    </source>
</evidence>
<dbReference type="EMBL" id="MK719701">
    <property type="protein sequence ID" value="QCQ57870.1"/>
    <property type="molecule type" value="Genomic_DNA"/>
</dbReference>
<keyword evidence="1" id="KW-0812">Transmembrane</keyword>
<evidence type="ECO:0000313" key="2">
    <source>
        <dbReference type="EMBL" id="QCQ57870.1"/>
    </source>
</evidence>
<protein>
    <recommendedName>
        <fullName evidence="4">Transmembrane Fragile-X-F protein</fullName>
    </recommendedName>
</protein>
<accession>A0A4P8MVM4</accession>
<dbReference type="Proteomes" id="UP000304214">
    <property type="component" value="Segment"/>
</dbReference>
<keyword evidence="1" id="KW-1133">Transmembrane helix</keyword>
<name>A0A4P8MVM4_9CAUD</name>
<feature type="transmembrane region" description="Helical" evidence="1">
    <location>
        <begin position="42"/>
        <end position="63"/>
    </location>
</feature>
<gene>
    <name evidence="2" type="ORF">Barba1A_gp019</name>
</gene>
<evidence type="ECO:0000313" key="3">
    <source>
        <dbReference type="Proteomes" id="UP000304214"/>
    </source>
</evidence>
<sequence>MSNTTAQSSGCIGFCGLLTVLFVGLKLTDHVDWSWWWVLSPLWLPITVILSVGLVLVTIVALLK</sequence>
<keyword evidence="1" id="KW-0472">Membrane</keyword>